<dbReference type="EMBL" id="CP124535">
    <property type="protein sequence ID" value="WGV15803.1"/>
    <property type="molecule type" value="Genomic_DNA"/>
</dbReference>
<reference evidence="2 3" key="1">
    <citation type="submission" date="2023-04" db="EMBL/GenBank/DDBJ databases">
        <title>YMD61, complete Genome.</title>
        <authorList>
            <person name="Zhang J."/>
        </authorList>
    </citation>
    <scope>NUCLEOTIDE SEQUENCE [LARGE SCALE GENOMIC DNA]</scope>
    <source>
        <strain evidence="2 3">YMD61</strain>
    </source>
</reference>
<evidence type="ECO:0000259" key="1">
    <source>
        <dbReference type="PROSITE" id="PS50801"/>
    </source>
</evidence>
<gene>
    <name evidence="2" type="ORF">QF092_16355</name>
</gene>
<evidence type="ECO:0000313" key="3">
    <source>
        <dbReference type="Proteomes" id="UP001230978"/>
    </source>
</evidence>
<proteinExistence type="predicted"/>
<dbReference type="Proteomes" id="UP001230978">
    <property type="component" value="Chromosome"/>
</dbReference>
<dbReference type="SUPFAM" id="SSF52091">
    <property type="entry name" value="SpoIIaa-like"/>
    <property type="match status" value="1"/>
</dbReference>
<name>A0ABY8Q4K5_9RHOB</name>
<dbReference type="Gene3D" id="3.30.750.24">
    <property type="entry name" value="STAS domain"/>
    <property type="match status" value="1"/>
</dbReference>
<evidence type="ECO:0000313" key="2">
    <source>
        <dbReference type="EMBL" id="WGV15803.1"/>
    </source>
</evidence>
<accession>A0ABY8Q4K5</accession>
<organism evidence="2 3">
    <name type="scientific">Fuscovulum ytuae</name>
    <dbReference type="NCBI Taxonomy" id="3042299"/>
    <lineage>
        <taxon>Bacteria</taxon>
        <taxon>Pseudomonadati</taxon>
        <taxon>Pseudomonadota</taxon>
        <taxon>Alphaproteobacteria</taxon>
        <taxon>Rhodobacterales</taxon>
        <taxon>Paracoccaceae</taxon>
        <taxon>Fuscovulum</taxon>
    </lineage>
</organism>
<dbReference type="InterPro" id="IPR058548">
    <property type="entry name" value="MlaB-like_STAS"/>
</dbReference>
<dbReference type="PROSITE" id="PS50801">
    <property type="entry name" value="STAS"/>
    <property type="match status" value="1"/>
</dbReference>
<dbReference type="InterPro" id="IPR036513">
    <property type="entry name" value="STAS_dom_sf"/>
</dbReference>
<dbReference type="InterPro" id="IPR002645">
    <property type="entry name" value="STAS_dom"/>
</dbReference>
<protein>
    <submittedName>
        <fullName evidence="2">STAS domain-containing protein</fullName>
    </submittedName>
</protein>
<feature type="domain" description="STAS" evidence="1">
    <location>
        <begin position="1"/>
        <end position="72"/>
    </location>
</feature>
<keyword evidence="3" id="KW-1185">Reference proteome</keyword>
<dbReference type="Pfam" id="PF13466">
    <property type="entry name" value="STAS_2"/>
    <property type="match status" value="1"/>
</dbReference>
<sequence>MSDGDLLLDAVDLHHLGAAGLQTLLMAQRHQESQGRSLSLVNIGPDIAAQLGNLGATQLIPVQATALPGGVE</sequence>